<comment type="similarity">
    <text evidence="7">Belongs to the NusA family.</text>
</comment>
<keyword evidence="4 7" id="KW-0694">RNA-binding</keyword>
<dbReference type="InterPro" id="IPR013735">
    <property type="entry name" value="TF_NusA_N"/>
</dbReference>
<feature type="compositionally biased region" description="Basic and acidic residues" evidence="8">
    <location>
        <begin position="338"/>
        <end position="355"/>
    </location>
</feature>
<dbReference type="PANTHER" id="PTHR22648">
    <property type="entry name" value="TRANSCRIPTION TERMINATION FACTOR NUSA"/>
    <property type="match status" value="1"/>
</dbReference>
<feature type="region of interest" description="Disordered" evidence="8">
    <location>
        <begin position="318"/>
        <end position="372"/>
    </location>
</feature>
<sequence length="372" mass="40359">MFFMPAVVRSEFALALNQVATERGIDVSVVLETIRAAILAAYRKDYGAADLEVLTVDLNPDTGEARIFREGKDITPPGFGRIAAQTAKQVILQRIREAEKQSVLADFQSKVGTVVSGMILRFDGPNIIVDIGRAQAVMPPQEQSQGEHYHLNQRLTFFIEGIRETMRGNEIIVSRAHRGLVEGLFRREVPEVAQGAVELRIIAREAGGRTKVAVFSSQSGVDPVGSCVGQKGVRVQAVINELGGSEKVDIIQWSDDHKQFIMSALAPAKDMEVTLHEDRKTAEVLVPDDQLSLAIGRDGQNVRLAAKLTGWKIDIRGKTSAGKNAPDMPDTGATPDSDTSHKDTTPKAAADDTKPVKPKKKSAKSKTSGDTE</sequence>
<dbReference type="SUPFAM" id="SSF54814">
    <property type="entry name" value="Prokaryotic type KH domain (KH-domain type II)"/>
    <property type="match status" value="2"/>
</dbReference>
<dbReference type="InterPro" id="IPR058582">
    <property type="entry name" value="KH_NusA_2nd"/>
</dbReference>
<name>A0A1F5YMF9_9BACT</name>
<dbReference type="SUPFAM" id="SSF50249">
    <property type="entry name" value="Nucleic acid-binding proteins"/>
    <property type="match status" value="1"/>
</dbReference>
<dbReference type="GO" id="GO:0003723">
    <property type="term" value="F:RNA binding"/>
    <property type="evidence" value="ECO:0007669"/>
    <property type="project" value="UniProtKB-UniRule"/>
</dbReference>
<evidence type="ECO:0000256" key="4">
    <source>
        <dbReference type="ARBA" id="ARBA00022884"/>
    </source>
</evidence>
<dbReference type="Pfam" id="PF13184">
    <property type="entry name" value="KH_NusA_1st"/>
    <property type="match status" value="1"/>
</dbReference>
<keyword evidence="3 7" id="KW-0889">Transcription antitermination</keyword>
<dbReference type="FunFam" id="3.30.300.20:FF:000005">
    <property type="entry name" value="Transcription termination/antitermination protein NusA"/>
    <property type="match status" value="1"/>
</dbReference>
<dbReference type="CDD" id="cd02134">
    <property type="entry name" value="KH-II_NusA_rpt1"/>
    <property type="match status" value="1"/>
</dbReference>
<dbReference type="InterPro" id="IPR036555">
    <property type="entry name" value="NusA_N_sf"/>
</dbReference>
<dbReference type="InterPro" id="IPR010213">
    <property type="entry name" value="TF_NusA"/>
</dbReference>
<keyword evidence="1 7" id="KW-0806">Transcription termination</keyword>
<reference evidence="10 11" key="1">
    <citation type="journal article" date="2016" name="Nat. Commun.">
        <title>Thousands of microbial genomes shed light on interconnected biogeochemical processes in an aquifer system.</title>
        <authorList>
            <person name="Anantharaman K."/>
            <person name="Brown C.T."/>
            <person name="Hug L.A."/>
            <person name="Sharon I."/>
            <person name="Castelle C.J."/>
            <person name="Probst A.J."/>
            <person name="Thomas B.C."/>
            <person name="Singh A."/>
            <person name="Wilkins M.J."/>
            <person name="Karaoz U."/>
            <person name="Brodie E.L."/>
            <person name="Williams K.H."/>
            <person name="Hubbard S.S."/>
            <person name="Banfield J.F."/>
        </authorList>
    </citation>
    <scope>NUCLEOTIDE SEQUENCE [LARGE SCALE GENOMIC DNA]</scope>
</reference>
<comment type="subcellular location">
    <subcellularLocation>
        <location evidence="7">Cytoplasm</location>
    </subcellularLocation>
</comment>
<evidence type="ECO:0000256" key="8">
    <source>
        <dbReference type="SAM" id="MobiDB-lite"/>
    </source>
</evidence>
<dbReference type="PANTHER" id="PTHR22648:SF0">
    <property type="entry name" value="TRANSCRIPTION TERMINATION_ANTITERMINATION PROTEIN NUSA"/>
    <property type="match status" value="1"/>
</dbReference>
<evidence type="ECO:0000256" key="1">
    <source>
        <dbReference type="ARBA" id="ARBA00022472"/>
    </source>
</evidence>
<dbReference type="GO" id="GO:0003700">
    <property type="term" value="F:DNA-binding transcription factor activity"/>
    <property type="evidence" value="ECO:0007669"/>
    <property type="project" value="InterPro"/>
</dbReference>
<dbReference type="CDD" id="cd04455">
    <property type="entry name" value="S1_NusA"/>
    <property type="match status" value="1"/>
</dbReference>
<dbReference type="GO" id="GO:0006353">
    <property type="term" value="P:DNA-templated transcription termination"/>
    <property type="evidence" value="ECO:0007669"/>
    <property type="project" value="UniProtKB-UniRule"/>
</dbReference>
<dbReference type="Gene3D" id="2.40.50.140">
    <property type="entry name" value="Nucleic acid-binding proteins"/>
    <property type="match status" value="1"/>
</dbReference>
<accession>A0A1F5YMF9</accession>
<dbReference type="InterPro" id="IPR009019">
    <property type="entry name" value="KH_sf_prok-type"/>
</dbReference>
<evidence type="ECO:0000256" key="6">
    <source>
        <dbReference type="ARBA" id="ARBA00023163"/>
    </source>
</evidence>
<proteinExistence type="inferred from homology"/>
<evidence type="ECO:0000256" key="7">
    <source>
        <dbReference type="HAMAP-Rule" id="MF_00945"/>
    </source>
</evidence>
<keyword evidence="5 7" id="KW-0805">Transcription regulation</keyword>
<dbReference type="InterPro" id="IPR030842">
    <property type="entry name" value="TF_NusA_bacterial"/>
</dbReference>
<dbReference type="STRING" id="1798374.A2Z33_02365"/>
<dbReference type="Gene3D" id="3.30.300.20">
    <property type="match status" value="2"/>
</dbReference>
<dbReference type="Pfam" id="PF08529">
    <property type="entry name" value="NusA_N"/>
    <property type="match status" value="2"/>
</dbReference>
<dbReference type="Pfam" id="PF26594">
    <property type="entry name" value="KH_NusA_2nd"/>
    <property type="match status" value="1"/>
</dbReference>
<dbReference type="FunFam" id="3.30.300.20:FF:000002">
    <property type="entry name" value="Transcription termination/antitermination protein NusA"/>
    <property type="match status" value="1"/>
</dbReference>
<evidence type="ECO:0000256" key="3">
    <source>
        <dbReference type="ARBA" id="ARBA00022814"/>
    </source>
</evidence>
<dbReference type="EMBL" id="MFJD01000016">
    <property type="protein sequence ID" value="OGG01370.1"/>
    <property type="molecule type" value="Genomic_DNA"/>
</dbReference>
<dbReference type="PROSITE" id="PS50084">
    <property type="entry name" value="KH_TYPE_1"/>
    <property type="match status" value="1"/>
</dbReference>
<dbReference type="GO" id="GO:0005829">
    <property type="term" value="C:cytosol"/>
    <property type="evidence" value="ECO:0007669"/>
    <property type="project" value="TreeGrafter"/>
</dbReference>
<organism evidence="10 11">
    <name type="scientific">Candidatus Gottesmanbacteria bacterium RBG_16_52_11</name>
    <dbReference type="NCBI Taxonomy" id="1798374"/>
    <lineage>
        <taxon>Bacteria</taxon>
        <taxon>Candidatus Gottesmaniibacteriota</taxon>
    </lineage>
</organism>
<dbReference type="SMART" id="SM00322">
    <property type="entry name" value="KH"/>
    <property type="match status" value="1"/>
</dbReference>
<dbReference type="CDD" id="cd22529">
    <property type="entry name" value="KH-II_NusA_rpt2"/>
    <property type="match status" value="1"/>
</dbReference>
<comment type="subunit">
    <text evidence="7">Monomer. Binds directly to the core enzyme of the DNA-dependent RNA polymerase and to nascent RNA.</text>
</comment>
<dbReference type="NCBIfam" id="TIGR01953">
    <property type="entry name" value="NusA"/>
    <property type="match status" value="1"/>
</dbReference>
<protein>
    <recommendedName>
        <fullName evidence="7">Transcription termination/antitermination protein NusA</fullName>
    </recommendedName>
</protein>
<dbReference type="InterPro" id="IPR025249">
    <property type="entry name" value="TF_NusA_KH_1st"/>
</dbReference>
<feature type="domain" description="K Homology" evidence="9">
    <location>
        <begin position="278"/>
        <end position="368"/>
    </location>
</feature>
<dbReference type="InterPro" id="IPR015946">
    <property type="entry name" value="KH_dom-like_a/b"/>
</dbReference>
<dbReference type="Proteomes" id="UP000178448">
    <property type="component" value="Unassembled WGS sequence"/>
</dbReference>
<dbReference type="InterPro" id="IPR012340">
    <property type="entry name" value="NA-bd_OB-fold"/>
</dbReference>
<dbReference type="InterPro" id="IPR004087">
    <property type="entry name" value="KH_dom"/>
</dbReference>
<dbReference type="Gene3D" id="3.30.1480.10">
    <property type="entry name" value="NusA, N-terminal domain"/>
    <property type="match status" value="1"/>
</dbReference>
<comment type="function">
    <text evidence="7">Participates in both transcription termination and antitermination.</text>
</comment>
<evidence type="ECO:0000313" key="11">
    <source>
        <dbReference type="Proteomes" id="UP000178448"/>
    </source>
</evidence>
<dbReference type="AlphaFoldDB" id="A0A1F5YMF9"/>
<comment type="caution">
    <text evidence="10">The sequence shown here is derived from an EMBL/GenBank/DDBJ whole genome shotgun (WGS) entry which is preliminary data.</text>
</comment>
<evidence type="ECO:0000313" key="10">
    <source>
        <dbReference type="EMBL" id="OGG01370.1"/>
    </source>
</evidence>
<gene>
    <name evidence="7" type="primary">nusA</name>
    <name evidence="10" type="ORF">A2Z33_02365</name>
</gene>
<dbReference type="HAMAP" id="MF_00945_B">
    <property type="entry name" value="NusA_B"/>
    <property type="match status" value="1"/>
</dbReference>
<evidence type="ECO:0000256" key="5">
    <source>
        <dbReference type="ARBA" id="ARBA00023015"/>
    </source>
</evidence>
<evidence type="ECO:0000259" key="9">
    <source>
        <dbReference type="SMART" id="SM00322"/>
    </source>
</evidence>
<evidence type="ECO:0000256" key="2">
    <source>
        <dbReference type="ARBA" id="ARBA00022490"/>
    </source>
</evidence>
<keyword evidence="6 7" id="KW-0804">Transcription</keyword>
<dbReference type="SUPFAM" id="SSF69705">
    <property type="entry name" value="Transcription factor NusA, N-terminal domain"/>
    <property type="match status" value="1"/>
</dbReference>
<dbReference type="GO" id="GO:0031564">
    <property type="term" value="P:transcription antitermination"/>
    <property type="evidence" value="ECO:0007669"/>
    <property type="project" value="UniProtKB-UniRule"/>
</dbReference>
<keyword evidence="2 7" id="KW-0963">Cytoplasm</keyword>